<keyword evidence="2" id="KW-0472">Membrane</keyword>
<dbReference type="EMBL" id="BPWL01000008">
    <property type="protein sequence ID" value="GJJ12795.1"/>
    <property type="molecule type" value="Genomic_DNA"/>
</dbReference>
<evidence type="ECO:0000313" key="4">
    <source>
        <dbReference type="Proteomes" id="UP001050691"/>
    </source>
</evidence>
<organism evidence="3 4">
    <name type="scientific">Clathrus columnatus</name>
    <dbReference type="NCBI Taxonomy" id="1419009"/>
    <lineage>
        <taxon>Eukaryota</taxon>
        <taxon>Fungi</taxon>
        <taxon>Dikarya</taxon>
        <taxon>Basidiomycota</taxon>
        <taxon>Agaricomycotina</taxon>
        <taxon>Agaricomycetes</taxon>
        <taxon>Phallomycetidae</taxon>
        <taxon>Phallales</taxon>
        <taxon>Clathraceae</taxon>
        <taxon>Clathrus</taxon>
    </lineage>
</organism>
<dbReference type="AlphaFoldDB" id="A0AAV5AEX9"/>
<dbReference type="Proteomes" id="UP001050691">
    <property type="component" value="Unassembled WGS sequence"/>
</dbReference>
<keyword evidence="2" id="KW-1133">Transmembrane helix</keyword>
<proteinExistence type="predicted"/>
<feature type="compositionally biased region" description="Basic residues" evidence="1">
    <location>
        <begin position="389"/>
        <end position="399"/>
    </location>
</feature>
<evidence type="ECO:0000256" key="2">
    <source>
        <dbReference type="SAM" id="Phobius"/>
    </source>
</evidence>
<comment type="caution">
    <text evidence="3">The sequence shown here is derived from an EMBL/GenBank/DDBJ whole genome shotgun (WGS) entry which is preliminary data.</text>
</comment>
<gene>
    <name evidence="3" type="ORF">Clacol_007040</name>
</gene>
<protein>
    <recommendedName>
        <fullName evidence="5">Peptidase A1 domain-containing protein</fullName>
    </recommendedName>
</protein>
<feature type="region of interest" description="Disordered" evidence="1">
    <location>
        <begin position="377"/>
        <end position="412"/>
    </location>
</feature>
<evidence type="ECO:0000256" key="1">
    <source>
        <dbReference type="SAM" id="MobiDB-lite"/>
    </source>
</evidence>
<accession>A0AAV5AEX9</accession>
<evidence type="ECO:0000313" key="3">
    <source>
        <dbReference type="EMBL" id="GJJ12795.1"/>
    </source>
</evidence>
<sequence>MTPTRSIIVPHSDLGITYIGNWSITATGSPLNPDYFGPSLFQTVSQITTNGSFSFLFNGQKNEGLNTLLGSSFEVVGTNSRRDEEITLNLTYQCILDGVGLENGTCAGTVAKGLHELTIEIASDGLPFYLDYILYTPLDDIQLNNMIINVSNSDPSLTFSSEGWATSDKDKAHLSRTIESSMNMTFFGKIVLDDMTLREQTTMPHQVWQGQWAVDKSLPTPFTINGTAKALPPHGQLFFEVGNLNSSLHLLDVTYPANETSATFGLNYIIIYPITPTTPIIATEKTTPSFPNITSISPSATATTTIKIPKSVIAKDVVLGLVVGIATGIILIRLCLWYQKRKSKRIQDLIEQQIMENNTFPAYFPRRPPVRARSYNRFLPPSATENRSVRKSQKSKRQTQKLPVSREINAVH</sequence>
<reference evidence="3" key="1">
    <citation type="submission" date="2021-10" db="EMBL/GenBank/DDBJ databases">
        <title>De novo Genome Assembly of Clathrus columnatus (Basidiomycota, Fungi) Using Illumina and Nanopore Sequence Data.</title>
        <authorList>
            <person name="Ogiso-Tanaka E."/>
            <person name="Itagaki H."/>
            <person name="Hosoya T."/>
            <person name="Hosaka K."/>
        </authorList>
    </citation>
    <scope>NUCLEOTIDE SEQUENCE</scope>
    <source>
        <strain evidence="3">MO-923</strain>
    </source>
</reference>
<name>A0AAV5AEX9_9AGAM</name>
<keyword evidence="4" id="KW-1185">Reference proteome</keyword>
<keyword evidence="2" id="KW-0812">Transmembrane</keyword>
<evidence type="ECO:0008006" key="5">
    <source>
        <dbReference type="Google" id="ProtNLM"/>
    </source>
</evidence>
<feature type="transmembrane region" description="Helical" evidence="2">
    <location>
        <begin position="317"/>
        <end position="336"/>
    </location>
</feature>